<dbReference type="PANTHER" id="PTHR30043:SF1">
    <property type="entry name" value="ABC TRANSPORT SYSTEM PERMEASE PROTEIN P69"/>
    <property type="match status" value="1"/>
</dbReference>
<accession>A0AB39V4V5</accession>
<protein>
    <submittedName>
        <fullName evidence="9">PhnE/PtxC family ABC transporter permease</fullName>
    </submittedName>
</protein>
<evidence type="ECO:0000256" key="3">
    <source>
        <dbReference type="ARBA" id="ARBA00022475"/>
    </source>
</evidence>
<dbReference type="PROSITE" id="PS50928">
    <property type="entry name" value="ABC_TM1"/>
    <property type="match status" value="1"/>
</dbReference>
<feature type="transmembrane region" description="Helical" evidence="7">
    <location>
        <begin position="110"/>
        <end position="133"/>
    </location>
</feature>
<dbReference type="AlphaFoldDB" id="A0AB39V4V5"/>
<dbReference type="CDD" id="cd06261">
    <property type="entry name" value="TM_PBP2"/>
    <property type="match status" value="1"/>
</dbReference>
<dbReference type="GO" id="GO:0055085">
    <property type="term" value="P:transmembrane transport"/>
    <property type="evidence" value="ECO:0007669"/>
    <property type="project" value="InterPro"/>
</dbReference>
<gene>
    <name evidence="9" type="ORF">AB8B28_01075</name>
</gene>
<feature type="transmembrane region" description="Helical" evidence="7">
    <location>
        <begin position="77"/>
        <end position="98"/>
    </location>
</feature>
<evidence type="ECO:0000256" key="2">
    <source>
        <dbReference type="ARBA" id="ARBA00022448"/>
    </source>
</evidence>
<keyword evidence="6 7" id="KW-0472">Membrane</keyword>
<keyword evidence="2 7" id="KW-0813">Transport</keyword>
<evidence type="ECO:0000256" key="7">
    <source>
        <dbReference type="RuleBase" id="RU363032"/>
    </source>
</evidence>
<feature type="transmembrane region" description="Helical" evidence="7">
    <location>
        <begin position="12"/>
        <end position="33"/>
    </location>
</feature>
<evidence type="ECO:0000256" key="1">
    <source>
        <dbReference type="ARBA" id="ARBA00004651"/>
    </source>
</evidence>
<dbReference type="SUPFAM" id="SSF161098">
    <property type="entry name" value="MetI-like"/>
    <property type="match status" value="1"/>
</dbReference>
<dbReference type="InterPro" id="IPR000515">
    <property type="entry name" value="MetI-like"/>
</dbReference>
<comment type="subcellular location">
    <subcellularLocation>
        <location evidence="1 7">Cell membrane</location>
        <topology evidence="1 7">Multi-pass membrane protein</topology>
    </subcellularLocation>
</comment>
<keyword evidence="4 7" id="KW-0812">Transmembrane</keyword>
<feature type="domain" description="ABC transmembrane type-1" evidence="8">
    <location>
        <begin position="73"/>
        <end position="256"/>
    </location>
</feature>
<feature type="transmembrane region" description="Helical" evidence="7">
    <location>
        <begin position="211"/>
        <end position="231"/>
    </location>
</feature>
<dbReference type="Gene3D" id="1.10.3720.10">
    <property type="entry name" value="MetI-like"/>
    <property type="match status" value="1"/>
</dbReference>
<evidence type="ECO:0000256" key="4">
    <source>
        <dbReference type="ARBA" id="ARBA00022692"/>
    </source>
</evidence>
<dbReference type="RefSeq" id="WP_369716302.1">
    <property type="nucleotide sequence ID" value="NZ_CP165647.1"/>
</dbReference>
<evidence type="ECO:0000313" key="9">
    <source>
        <dbReference type="EMBL" id="XDU62506.1"/>
    </source>
</evidence>
<dbReference type="PANTHER" id="PTHR30043">
    <property type="entry name" value="PHOSPHONATES TRANSPORT SYSTEM PERMEASE PROTEIN"/>
    <property type="match status" value="1"/>
</dbReference>
<evidence type="ECO:0000256" key="6">
    <source>
        <dbReference type="ARBA" id="ARBA00023136"/>
    </source>
</evidence>
<organism evidence="9">
    <name type="scientific">Leptotrichia alba</name>
    <dbReference type="NCBI Taxonomy" id="3239304"/>
    <lineage>
        <taxon>Bacteria</taxon>
        <taxon>Fusobacteriati</taxon>
        <taxon>Fusobacteriota</taxon>
        <taxon>Fusobacteriia</taxon>
        <taxon>Fusobacteriales</taxon>
        <taxon>Leptotrichiaceae</taxon>
        <taxon>Leptotrichia</taxon>
    </lineage>
</organism>
<name>A0AB39V4V5_9FUSO</name>
<sequence length="264" mass="29190">MKLDKKDIFKQRFYSKLIFIFLIVLIYTISSIISGFENGMAFSSIPSGILWLLQKFIPTSNALQYFPEIISSVLKTVLLAITSTMISAAFALFLAIIGSNSTGINGFTKIATKAIASFFRNMPIVAWSLILVFSFKQSQFTGFLALFLITFGYLTRAFSETIDDVAGDVIEALTSVGASYFQIIFCGVIPSVASQLLSWLLFFIETGVRESTLVGILTGTGIGFTFSLYYKSFRYDAVGLVILIVTVIVIGIEMLSNKLRNEMM</sequence>
<evidence type="ECO:0000259" key="8">
    <source>
        <dbReference type="PROSITE" id="PS50928"/>
    </source>
</evidence>
<dbReference type="EMBL" id="CP165647">
    <property type="protein sequence ID" value="XDU62506.1"/>
    <property type="molecule type" value="Genomic_DNA"/>
</dbReference>
<dbReference type="KEGG" id="lala:AB8B28_01075"/>
<dbReference type="GO" id="GO:0005886">
    <property type="term" value="C:plasma membrane"/>
    <property type="evidence" value="ECO:0007669"/>
    <property type="project" value="UniProtKB-SubCell"/>
</dbReference>
<keyword evidence="5 7" id="KW-1133">Transmembrane helix</keyword>
<feature type="transmembrane region" description="Helical" evidence="7">
    <location>
        <begin position="140"/>
        <end position="159"/>
    </location>
</feature>
<dbReference type="InterPro" id="IPR035906">
    <property type="entry name" value="MetI-like_sf"/>
</dbReference>
<evidence type="ECO:0000256" key="5">
    <source>
        <dbReference type="ARBA" id="ARBA00022989"/>
    </source>
</evidence>
<keyword evidence="3" id="KW-1003">Cell membrane</keyword>
<comment type="similarity">
    <text evidence="7">Belongs to the binding-protein-dependent transport system permease family.</text>
</comment>
<reference evidence="9" key="1">
    <citation type="submission" date="2024-07" db="EMBL/GenBank/DDBJ databases">
        <authorList>
            <person name="Li X.-J."/>
            <person name="Wang X."/>
        </authorList>
    </citation>
    <scope>NUCLEOTIDE SEQUENCE</scope>
    <source>
        <strain evidence="9">HSP-536</strain>
    </source>
</reference>
<dbReference type="Pfam" id="PF00528">
    <property type="entry name" value="BPD_transp_1"/>
    <property type="match status" value="1"/>
</dbReference>
<feature type="transmembrane region" description="Helical" evidence="7">
    <location>
        <begin position="237"/>
        <end position="255"/>
    </location>
</feature>
<feature type="transmembrane region" description="Helical" evidence="7">
    <location>
        <begin position="179"/>
        <end position="204"/>
    </location>
</feature>
<proteinExistence type="inferred from homology"/>